<sequence>MKKIFVILLSLSFVACTDNKIQQEAETLNFNIERNDSVSSDFVEFTDFLKLNEADHVSVNAISKLLIHNDTIYVFDKFGQNTVVAFDMQGNYIRKYSRRGKSKSEYIRLFDFDVDDSYVYLYDRMQKKMLLYGHDGKFAKAIKTDFNGDGFVTLKGNRFLFSLGRDNGGEELCLTDSVFKIQDVLLKYDKDNKADLLTGNLFQKCNDTIYYNRPLNDIVYKFTLDGENAGTYRLDFDGRNIPRERQHSYVKLTESGDESKYVYTEECPLFVNNKMIGQVYNRGKRGVIYYDLMKKDGGINDCEKNSRDVQDIMVPLHVSDIYIIGYINLTMLKFMKTTGGIPENMVEYMQDGNTVLVFYQMKK</sequence>
<dbReference type="SUPFAM" id="SSF63825">
    <property type="entry name" value="YWTD domain"/>
    <property type="match status" value="1"/>
</dbReference>
<proteinExistence type="predicted"/>
<dbReference type="InterPro" id="IPR011042">
    <property type="entry name" value="6-blade_b-propeller_TolB-like"/>
</dbReference>
<evidence type="ECO:0000313" key="2">
    <source>
        <dbReference type="Proteomes" id="UP001193734"/>
    </source>
</evidence>
<dbReference type="PROSITE" id="PS51257">
    <property type="entry name" value="PROKAR_LIPOPROTEIN"/>
    <property type="match status" value="1"/>
</dbReference>
<dbReference type="EMBL" id="JABKKE010000015">
    <property type="protein sequence ID" value="NPE14591.1"/>
    <property type="molecule type" value="Genomic_DNA"/>
</dbReference>
<dbReference type="Proteomes" id="UP001193734">
    <property type="component" value="Unassembled WGS sequence"/>
</dbReference>
<dbReference type="RefSeq" id="WP_172174272.1">
    <property type="nucleotide sequence ID" value="NZ_CASGKG010000021.1"/>
</dbReference>
<reference evidence="1 2" key="1">
    <citation type="submission" date="2020-05" db="EMBL/GenBank/DDBJ databases">
        <title>Distinct polysaccharide utilization as determinants for interspecies competition between intestinal Prevotella spp.</title>
        <authorList>
            <person name="Galvez E.J.C."/>
            <person name="Iljazovic A."/>
            <person name="Strowig T."/>
        </authorList>
    </citation>
    <scope>NUCLEOTIDE SEQUENCE [LARGE SCALE GENOMIC DNA]</scope>
    <source>
        <strain evidence="1 2">PROD</strain>
    </source>
</reference>
<accession>A0ABX2AVJ9</accession>
<dbReference type="Pfam" id="PF17170">
    <property type="entry name" value="DUF5128"/>
    <property type="match status" value="1"/>
</dbReference>
<keyword evidence="2" id="KW-1185">Reference proteome</keyword>
<comment type="caution">
    <text evidence="1">The sequence shown here is derived from an EMBL/GenBank/DDBJ whole genome shotgun (WGS) entry which is preliminary data.</text>
</comment>
<organism evidence="1 2">
    <name type="scientific">Xylanibacter rodentium</name>
    <dbReference type="NCBI Taxonomy" id="2736289"/>
    <lineage>
        <taxon>Bacteria</taxon>
        <taxon>Pseudomonadati</taxon>
        <taxon>Bacteroidota</taxon>
        <taxon>Bacteroidia</taxon>
        <taxon>Bacteroidales</taxon>
        <taxon>Prevotellaceae</taxon>
        <taxon>Xylanibacter</taxon>
    </lineage>
</organism>
<dbReference type="GeneID" id="82158039"/>
<name>A0ABX2AVJ9_9BACT</name>
<protein>
    <submittedName>
        <fullName evidence="1">6-bladed beta-propeller</fullName>
    </submittedName>
</protein>
<evidence type="ECO:0000313" key="1">
    <source>
        <dbReference type="EMBL" id="NPE14591.1"/>
    </source>
</evidence>
<dbReference type="Gene3D" id="2.120.10.30">
    <property type="entry name" value="TolB, C-terminal domain"/>
    <property type="match status" value="1"/>
</dbReference>
<gene>
    <name evidence="1" type="ORF">HPS55_09720</name>
</gene>